<accession>A0A0G2A3Q2</accession>
<dbReference type="Proteomes" id="UP000034913">
    <property type="component" value="Unassembled WGS sequence"/>
</dbReference>
<reference evidence="1 2" key="1">
    <citation type="journal article" date="2015" name="Nature">
        <title>rRNA introns, odd ribosomes, and small enigmatic genomes across a large radiation of phyla.</title>
        <authorList>
            <person name="Brown C.T."/>
            <person name="Hug L.A."/>
            <person name="Thomas B.C."/>
            <person name="Sharon I."/>
            <person name="Castelle C.J."/>
            <person name="Singh A."/>
            <person name="Wilkins M.J."/>
            <person name="Williams K.H."/>
            <person name="Banfield J.F."/>
        </authorList>
    </citation>
    <scope>NUCLEOTIDE SEQUENCE [LARGE SCALE GENOMIC DNA]</scope>
</reference>
<protein>
    <submittedName>
        <fullName evidence="1">Uncharacterized protein</fullName>
    </submittedName>
</protein>
<proteinExistence type="predicted"/>
<organism evidence="1 2">
    <name type="scientific">candidate division Kazan bacterium GW2011_GWB1_52_7</name>
    <dbReference type="NCBI Taxonomy" id="1620414"/>
    <lineage>
        <taxon>Bacteria</taxon>
        <taxon>Bacteria division Kazan-3B-28</taxon>
    </lineage>
</organism>
<sequence length="111" mass="12121">MVGSLSNGVRRNTQSKEEILASITRAAEKAPTDEHYFGAQLFNFIEWAREAGLDGGEVMEAVHKGGLKTPRLIDILDTLKAKHGEEKITRQFPNVNAMALGHHVDMGAAHA</sequence>
<comment type="caution">
    <text evidence="1">The sequence shown here is derived from an EMBL/GenBank/DDBJ whole genome shotgun (WGS) entry which is preliminary data.</text>
</comment>
<name>A0A0G2A3Q2_UNCK3</name>
<evidence type="ECO:0000313" key="1">
    <source>
        <dbReference type="EMBL" id="KKW26839.1"/>
    </source>
</evidence>
<dbReference type="EMBL" id="LCRB01000002">
    <property type="protein sequence ID" value="KKW26839.1"/>
    <property type="molecule type" value="Genomic_DNA"/>
</dbReference>
<evidence type="ECO:0000313" key="2">
    <source>
        <dbReference type="Proteomes" id="UP000034913"/>
    </source>
</evidence>
<dbReference type="AlphaFoldDB" id="A0A0G2A3Q2"/>
<gene>
    <name evidence="1" type="ORF">VF00_C0002G0164</name>
</gene>